<keyword evidence="9 11" id="KW-1133">Transmembrane helix</keyword>
<reference evidence="14" key="1">
    <citation type="submission" date="2018-02" db="EMBL/GenBank/DDBJ databases">
        <authorList>
            <person name="Hausmann B."/>
        </authorList>
    </citation>
    <scope>NUCLEOTIDE SEQUENCE [LARGE SCALE GENOMIC DNA]</scope>
    <source>
        <strain evidence="14">Peat soil MAG SbA5</strain>
    </source>
</reference>
<sequence>MSTRSVQSAPPRAPSYLVPFIIVTCLFCIFGFLTNLNSNLSPKLEDIFNLNHAWSNLVATSWFFAYLVFSVPSSKVIEMVGYKRTMVISLFIMVVGALLFVPAAARVNFPLFLTASFVLASGVCMLQTSANPYVSILGPEHSAPARLTLAQAFNSLGTALAPLVVGAFILTDPGKLQDKFAVAHTVQGPYIAIAITLLVLAFAIMFMHLPAITMARDASEAEKDIAQAGRSIWSFKHTVLAMVGIFFYVGLEIALAANAIKFFVSQGVSSRDTVALLASFYPLSMMIGRFAGTVVMKVIKAEKLLAGLGVLGVALLVAAMFTTGQVAIWCLILCGVANSIMYPTIFALGIAELGPLTSKGSGVITIGNVGGAVLPPLFGLVADKFNYQAAFLIPIVGYLFVVYYGLSGYKPARDLAR</sequence>
<accession>A0A2N9M0S7</accession>
<feature type="transmembrane region" description="Helical" evidence="11">
    <location>
        <begin position="85"/>
        <end position="103"/>
    </location>
</feature>
<evidence type="ECO:0000256" key="9">
    <source>
        <dbReference type="ARBA" id="ARBA00022989"/>
    </source>
</evidence>
<feature type="transmembrane region" description="Helical" evidence="11">
    <location>
        <begin position="147"/>
        <end position="170"/>
    </location>
</feature>
<dbReference type="SUPFAM" id="SSF103473">
    <property type="entry name" value="MFS general substrate transporter"/>
    <property type="match status" value="1"/>
</dbReference>
<gene>
    <name evidence="13" type="ORF">SBA5_70121</name>
</gene>
<feature type="transmembrane region" description="Helical" evidence="11">
    <location>
        <begin position="239"/>
        <end position="262"/>
    </location>
</feature>
<dbReference type="InterPro" id="IPR050375">
    <property type="entry name" value="MFS_TsgA-like"/>
</dbReference>
<dbReference type="GO" id="GO:1904659">
    <property type="term" value="P:D-glucose transmembrane transport"/>
    <property type="evidence" value="ECO:0007669"/>
    <property type="project" value="InterPro"/>
</dbReference>
<evidence type="ECO:0000256" key="1">
    <source>
        <dbReference type="ARBA" id="ARBA00003321"/>
    </source>
</evidence>
<dbReference type="InterPro" id="IPR005964">
    <property type="entry name" value="Glc/Gal_transptr_bac"/>
</dbReference>
<feature type="transmembrane region" description="Helical" evidence="11">
    <location>
        <begin position="387"/>
        <end position="406"/>
    </location>
</feature>
<organism evidence="13 14">
    <name type="scientific">Candidatus Sulfuritelmatomonas gaucii</name>
    <dbReference type="NCBI Taxonomy" id="2043161"/>
    <lineage>
        <taxon>Bacteria</taxon>
        <taxon>Pseudomonadati</taxon>
        <taxon>Acidobacteriota</taxon>
        <taxon>Terriglobia</taxon>
        <taxon>Terriglobales</taxon>
        <taxon>Acidobacteriaceae</taxon>
        <taxon>Candidatus Sulfuritelmatomonas</taxon>
    </lineage>
</organism>
<dbReference type="PANTHER" id="PTHR43702">
    <property type="entry name" value="L-FUCOSE-PROTON SYMPORTER"/>
    <property type="match status" value="1"/>
</dbReference>
<evidence type="ECO:0000313" key="13">
    <source>
        <dbReference type="EMBL" id="SPE29031.1"/>
    </source>
</evidence>
<feature type="domain" description="Major facilitator superfamily (MFS) profile" evidence="12">
    <location>
        <begin position="19"/>
        <end position="413"/>
    </location>
</feature>
<keyword evidence="7" id="KW-0762">Sugar transport</keyword>
<keyword evidence="5" id="KW-1003">Cell membrane</keyword>
<keyword evidence="6" id="KW-0997">Cell inner membrane</keyword>
<evidence type="ECO:0000313" key="14">
    <source>
        <dbReference type="Proteomes" id="UP000239735"/>
    </source>
</evidence>
<dbReference type="CDD" id="cd17394">
    <property type="entry name" value="MFS_FucP_like"/>
    <property type="match status" value="1"/>
</dbReference>
<dbReference type="OrthoDB" id="9795150at2"/>
<evidence type="ECO:0000259" key="12">
    <source>
        <dbReference type="PROSITE" id="PS50850"/>
    </source>
</evidence>
<name>A0A2N9M0S7_9BACT</name>
<evidence type="ECO:0000256" key="8">
    <source>
        <dbReference type="ARBA" id="ARBA00022692"/>
    </source>
</evidence>
<feature type="transmembrane region" description="Helical" evidence="11">
    <location>
        <begin position="190"/>
        <end position="209"/>
    </location>
</feature>
<keyword evidence="4" id="KW-0813">Transport</keyword>
<comment type="subcellular location">
    <subcellularLocation>
        <location evidence="2">Cell inner membrane</location>
        <topology evidence="2">Multi-pass membrane protein</topology>
    </subcellularLocation>
</comment>
<dbReference type="InterPro" id="IPR036259">
    <property type="entry name" value="MFS_trans_sf"/>
</dbReference>
<feature type="transmembrane region" description="Helical" evidence="11">
    <location>
        <begin position="326"/>
        <end position="351"/>
    </location>
</feature>
<dbReference type="EMBL" id="OKRB01000130">
    <property type="protein sequence ID" value="SPE29031.1"/>
    <property type="molecule type" value="Genomic_DNA"/>
</dbReference>
<dbReference type="AlphaFoldDB" id="A0A2N9M0S7"/>
<dbReference type="PROSITE" id="PS50850">
    <property type="entry name" value="MFS"/>
    <property type="match status" value="1"/>
</dbReference>
<dbReference type="GO" id="GO:0005354">
    <property type="term" value="F:galactose transmembrane transporter activity"/>
    <property type="evidence" value="ECO:0007669"/>
    <property type="project" value="InterPro"/>
</dbReference>
<evidence type="ECO:0000256" key="2">
    <source>
        <dbReference type="ARBA" id="ARBA00004429"/>
    </source>
</evidence>
<dbReference type="GO" id="GO:0055056">
    <property type="term" value="F:D-glucose transmembrane transporter activity"/>
    <property type="evidence" value="ECO:0007669"/>
    <property type="project" value="InterPro"/>
</dbReference>
<dbReference type="InterPro" id="IPR011701">
    <property type="entry name" value="MFS"/>
</dbReference>
<comment type="similarity">
    <text evidence="3">Belongs to the major facilitator superfamily. FHS transporter (TC 2.A.1.7) family.</text>
</comment>
<keyword evidence="10 11" id="KW-0472">Membrane</keyword>
<evidence type="ECO:0000256" key="5">
    <source>
        <dbReference type="ARBA" id="ARBA00022475"/>
    </source>
</evidence>
<protein>
    <submittedName>
        <fullName evidence="13">Sugar MFS transporter, fucose:H+ symporter (FHS) family</fullName>
    </submittedName>
</protein>
<comment type="function">
    <text evidence="1">Intake of glucose and galactose.</text>
</comment>
<dbReference type="Pfam" id="PF07690">
    <property type="entry name" value="MFS_1"/>
    <property type="match status" value="1"/>
</dbReference>
<dbReference type="NCBIfam" id="TIGR01272">
    <property type="entry name" value="gluP"/>
    <property type="match status" value="1"/>
</dbReference>
<evidence type="ECO:0000256" key="4">
    <source>
        <dbReference type="ARBA" id="ARBA00022448"/>
    </source>
</evidence>
<proteinExistence type="inferred from homology"/>
<evidence type="ECO:0000256" key="10">
    <source>
        <dbReference type="ARBA" id="ARBA00023136"/>
    </source>
</evidence>
<keyword evidence="8 11" id="KW-0812">Transmembrane</keyword>
<dbReference type="Proteomes" id="UP000239735">
    <property type="component" value="Unassembled WGS sequence"/>
</dbReference>
<dbReference type="GO" id="GO:0005886">
    <property type="term" value="C:plasma membrane"/>
    <property type="evidence" value="ECO:0007669"/>
    <property type="project" value="UniProtKB-SubCell"/>
</dbReference>
<feature type="transmembrane region" description="Helical" evidence="11">
    <location>
        <begin position="363"/>
        <end position="381"/>
    </location>
</feature>
<feature type="transmembrane region" description="Helical" evidence="11">
    <location>
        <begin position="53"/>
        <end position="73"/>
    </location>
</feature>
<evidence type="ECO:0000256" key="7">
    <source>
        <dbReference type="ARBA" id="ARBA00022597"/>
    </source>
</evidence>
<dbReference type="PANTHER" id="PTHR43702:SF3">
    <property type="entry name" value="PROTEIN TSGA"/>
    <property type="match status" value="1"/>
</dbReference>
<feature type="transmembrane region" description="Helical" evidence="11">
    <location>
        <begin position="274"/>
        <end position="292"/>
    </location>
</feature>
<dbReference type="InterPro" id="IPR020846">
    <property type="entry name" value="MFS_dom"/>
</dbReference>
<dbReference type="Gene3D" id="1.20.1250.20">
    <property type="entry name" value="MFS general substrate transporter like domains"/>
    <property type="match status" value="2"/>
</dbReference>
<evidence type="ECO:0000256" key="3">
    <source>
        <dbReference type="ARBA" id="ARBA00009120"/>
    </source>
</evidence>
<evidence type="ECO:0000256" key="11">
    <source>
        <dbReference type="SAM" id="Phobius"/>
    </source>
</evidence>
<feature type="transmembrane region" description="Helical" evidence="11">
    <location>
        <begin position="304"/>
        <end position="320"/>
    </location>
</feature>
<feature type="transmembrane region" description="Helical" evidence="11">
    <location>
        <begin position="16"/>
        <end position="33"/>
    </location>
</feature>
<evidence type="ECO:0000256" key="6">
    <source>
        <dbReference type="ARBA" id="ARBA00022519"/>
    </source>
</evidence>